<evidence type="ECO:0000256" key="3">
    <source>
        <dbReference type="ARBA" id="ARBA00023163"/>
    </source>
</evidence>
<dbReference type="PRINTS" id="PR00778">
    <property type="entry name" value="HTHARSR"/>
</dbReference>
<keyword evidence="2" id="KW-0238">DNA-binding</keyword>
<keyword evidence="3" id="KW-0804">Transcription</keyword>
<accession>A0ABQ4E7L1</accession>
<dbReference type="Proteomes" id="UP000646749">
    <property type="component" value="Unassembled WGS sequence"/>
</dbReference>
<evidence type="ECO:0000256" key="2">
    <source>
        <dbReference type="ARBA" id="ARBA00023125"/>
    </source>
</evidence>
<keyword evidence="1" id="KW-0805">Transcription regulation</keyword>
<dbReference type="CDD" id="cd00090">
    <property type="entry name" value="HTH_ARSR"/>
    <property type="match status" value="1"/>
</dbReference>
<dbReference type="SMART" id="SM00418">
    <property type="entry name" value="HTH_ARSR"/>
    <property type="match status" value="1"/>
</dbReference>
<dbReference type="InterPro" id="IPR036390">
    <property type="entry name" value="WH_DNA-bd_sf"/>
</dbReference>
<sequence>MTQSLQVAPLESPSETAEQWAPVFKALGDPVRLEITLLLAARPRTVKELQNALGHNQALVSHHLRMLRDQGVVTCNPRGRSNVYEIQIDPLACLAQCLTSMVNPTDPDCVCPPSAS</sequence>
<dbReference type="InterPro" id="IPR051081">
    <property type="entry name" value="HTH_MetalResp_TranReg"/>
</dbReference>
<name>A0ABQ4E7L1_9ACTN</name>
<proteinExistence type="predicted"/>
<dbReference type="InterPro" id="IPR011991">
    <property type="entry name" value="ArsR-like_HTH"/>
</dbReference>
<dbReference type="InterPro" id="IPR036388">
    <property type="entry name" value="WH-like_DNA-bd_sf"/>
</dbReference>
<dbReference type="EMBL" id="BONW01000028">
    <property type="protein sequence ID" value="GIG90649.1"/>
    <property type="molecule type" value="Genomic_DNA"/>
</dbReference>
<dbReference type="RefSeq" id="WP_203869045.1">
    <property type="nucleotide sequence ID" value="NZ_BONW01000028.1"/>
</dbReference>
<organism evidence="5 6">
    <name type="scientific">Plantactinospora endophytica</name>
    <dbReference type="NCBI Taxonomy" id="673535"/>
    <lineage>
        <taxon>Bacteria</taxon>
        <taxon>Bacillati</taxon>
        <taxon>Actinomycetota</taxon>
        <taxon>Actinomycetes</taxon>
        <taxon>Micromonosporales</taxon>
        <taxon>Micromonosporaceae</taxon>
        <taxon>Plantactinospora</taxon>
    </lineage>
</organism>
<gene>
    <name evidence="5" type="ORF">Pen02_55850</name>
</gene>
<evidence type="ECO:0000313" key="6">
    <source>
        <dbReference type="Proteomes" id="UP000646749"/>
    </source>
</evidence>
<protein>
    <recommendedName>
        <fullName evidence="4">HTH arsR-type domain-containing protein</fullName>
    </recommendedName>
</protein>
<dbReference type="PROSITE" id="PS50987">
    <property type="entry name" value="HTH_ARSR_2"/>
    <property type="match status" value="1"/>
</dbReference>
<dbReference type="InterPro" id="IPR001845">
    <property type="entry name" value="HTH_ArsR_DNA-bd_dom"/>
</dbReference>
<keyword evidence="6" id="KW-1185">Reference proteome</keyword>
<dbReference type="NCBIfam" id="NF033788">
    <property type="entry name" value="HTH_metalloreg"/>
    <property type="match status" value="1"/>
</dbReference>
<dbReference type="Pfam" id="PF01022">
    <property type="entry name" value="HTH_5"/>
    <property type="match status" value="1"/>
</dbReference>
<dbReference type="PANTHER" id="PTHR33154:SF18">
    <property type="entry name" value="ARSENICAL RESISTANCE OPERON REPRESSOR"/>
    <property type="match status" value="1"/>
</dbReference>
<reference evidence="5 6" key="1">
    <citation type="submission" date="2021-01" db="EMBL/GenBank/DDBJ databases">
        <title>Whole genome shotgun sequence of Plantactinospora endophytica NBRC 110450.</title>
        <authorList>
            <person name="Komaki H."/>
            <person name="Tamura T."/>
        </authorList>
    </citation>
    <scope>NUCLEOTIDE SEQUENCE [LARGE SCALE GENOMIC DNA]</scope>
    <source>
        <strain evidence="5 6">NBRC 110450</strain>
    </source>
</reference>
<dbReference type="Gene3D" id="1.10.10.10">
    <property type="entry name" value="Winged helix-like DNA-binding domain superfamily/Winged helix DNA-binding domain"/>
    <property type="match status" value="1"/>
</dbReference>
<evidence type="ECO:0000259" key="4">
    <source>
        <dbReference type="PROSITE" id="PS50987"/>
    </source>
</evidence>
<comment type="caution">
    <text evidence="5">The sequence shown here is derived from an EMBL/GenBank/DDBJ whole genome shotgun (WGS) entry which is preliminary data.</text>
</comment>
<dbReference type="SUPFAM" id="SSF46785">
    <property type="entry name" value="Winged helix' DNA-binding domain"/>
    <property type="match status" value="1"/>
</dbReference>
<feature type="domain" description="HTH arsR-type" evidence="4">
    <location>
        <begin position="12"/>
        <end position="106"/>
    </location>
</feature>
<evidence type="ECO:0000256" key="1">
    <source>
        <dbReference type="ARBA" id="ARBA00023015"/>
    </source>
</evidence>
<evidence type="ECO:0000313" key="5">
    <source>
        <dbReference type="EMBL" id="GIG90649.1"/>
    </source>
</evidence>
<dbReference type="PANTHER" id="PTHR33154">
    <property type="entry name" value="TRANSCRIPTIONAL REGULATOR, ARSR FAMILY"/>
    <property type="match status" value="1"/>
</dbReference>